<dbReference type="AlphaFoldDB" id="A0A7C9J309"/>
<dbReference type="RefSeq" id="WP_161480227.1">
    <property type="nucleotide sequence ID" value="NZ_WXEW01000004.1"/>
</dbReference>
<protein>
    <recommendedName>
        <fullName evidence="3">Fibronectin type-III domain-containing protein</fullName>
    </recommendedName>
</protein>
<reference evidence="1 2" key="1">
    <citation type="submission" date="2020-01" db="EMBL/GenBank/DDBJ databases">
        <title>Herbidospora sp. NEAU-GS84 nov., a novel actinomycete isolated from soil.</title>
        <authorList>
            <person name="Han L."/>
        </authorList>
    </citation>
    <scope>NUCLEOTIDE SEQUENCE [LARGE SCALE GENOMIC DNA]</scope>
    <source>
        <strain evidence="1 2">NEAU-GS84</strain>
    </source>
</reference>
<sequence length="818" mass="87353">MPFDEARYVREVLDPARAAGAPPEDLLVRYALGRDLADVGDTVRAVRQCWRRQRGQLKFRRLVDRLEADHARLAPVFDAAAGGDLGPLRGALAEAGARDRARLEEARRRLDDAAGRLRMVTPEVADGIARSTGCDLEPLARELGIAVGAPEALPAVSPYAAYDRVRDALDTLGVRHLAAFVLGEAGPYRVLRPAGLPLAAVEADWRRRTRGPWTTAADTLLTALRSDPAALIRYDLVTRLRERVREHPYDDTLLRHAVDDLGLDAAEARRLVFAVRQETGVAGGPLARLRELADAGEIHAAADLAATLTGLDGPGAELAAEIRARLAAAEALRDKALAARDSDEAWLALADALRRVPDLPGAADLQRRLAPLPAEDVTATADDASVVVTWRPSRSKAGEISYEILRNGVPIDGGEPFRVTDPAPPVDEPVVYGVVARRGAAAARVTTAPPVTVRPEVADVHVRAGDGVVTGRWTRPPLAAGVVVTRDGTPIEIDGDGFADRRVRNGTGYVYLVKAVYSGGVTTAGVRARATPHARPVPVETFTVEPAPDGQVLLRCAPPPAGHVEFRLLETAPPWPYGTTVSLAEVRATGRALAVLPAPDGHLVRAGSGVLLAVTVAGDLATIGGAREHVNLTPPRSVTVERLGRTVHVGLDWPADVPEVEVVVNGTATLVSAASYRAQGGIRVDVAEDEPVTVEVVPTALVGGVRLRGPGLSRSLEAATPVRYDLSRTGPFWRRRLVVEVDAERPVSVARLALVLRPGRVEPLSEDQGTVLAEWTEVRTPARFEIAAPRRAKPYWLKCFAPGVELVGPPVRRLKVGS</sequence>
<name>A0A7C9J309_9ACTN</name>
<gene>
    <name evidence="1" type="ORF">GT755_14440</name>
</gene>
<organism evidence="1 2">
    <name type="scientific">Herbidospora solisilvae</name>
    <dbReference type="NCBI Taxonomy" id="2696284"/>
    <lineage>
        <taxon>Bacteria</taxon>
        <taxon>Bacillati</taxon>
        <taxon>Actinomycetota</taxon>
        <taxon>Actinomycetes</taxon>
        <taxon>Streptosporangiales</taxon>
        <taxon>Streptosporangiaceae</taxon>
        <taxon>Herbidospora</taxon>
    </lineage>
</organism>
<evidence type="ECO:0000313" key="1">
    <source>
        <dbReference type="EMBL" id="NAS22885.1"/>
    </source>
</evidence>
<evidence type="ECO:0000313" key="2">
    <source>
        <dbReference type="Proteomes" id="UP000479526"/>
    </source>
</evidence>
<evidence type="ECO:0008006" key="3">
    <source>
        <dbReference type="Google" id="ProtNLM"/>
    </source>
</evidence>
<comment type="caution">
    <text evidence="1">The sequence shown here is derived from an EMBL/GenBank/DDBJ whole genome shotgun (WGS) entry which is preliminary data.</text>
</comment>
<dbReference type="Proteomes" id="UP000479526">
    <property type="component" value="Unassembled WGS sequence"/>
</dbReference>
<dbReference type="EMBL" id="WXEW01000004">
    <property type="protein sequence ID" value="NAS22885.1"/>
    <property type="molecule type" value="Genomic_DNA"/>
</dbReference>
<proteinExistence type="predicted"/>
<keyword evidence="2" id="KW-1185">Reference proteome</keyword>
<accession>A0A7C9J309</accession>